<evidence type="ECO:0000256" key="6">
    <source>
        <dbReference type="ARBA" id="ARBA00023295"/>
    </source>
</evidence>
<evidence type="ECO:0000313" key="12">
    <source>
        <dbReference type="EMBL" id="CAF1929605.1"/>
    </source>
</evidence>
<evidence type="ECO:0000259" key="11">
    <source>
        <dbReference type="Pfam" id="PF00759"/>
    </source>
</evidence>
<keyword evidence="5 8" id="KW-0119">Carbohydrate metabolism</keyword>
<feature type="active site" evidence="8">
    <location>
        <position position="593"/>
    </location>
</feature>
<comment type="catalytic activity">
    <reaction evidence="1 9">
        <text>Endohydrolysis of (1-&gt;4)-beta-D-glucosidic linkages in cellulose, lichenin and cereal beta-D-glucans.</text>
        <dbReference type="EC" id="3.2.1.4"/>
    </reaction>
</comment>
<dbReference type="EMBL" id="HG994369">
    <property type="protein sequence ID" value="CAF1929605.1"/>
    <property type="molecule type" value="Genomic_DNA"/>
</dbReference>
<feature type="domain" description="Glycoside hydrolase family 9" evidence="11">
    <location>
        <begin position="211"/>
        <end position="662"/>
    </location>
</feature>
<gene>
    <name evidence="12" type="ORF">DARMORV10_C05P34220.1</name>
</gene>
<keyword evidence="3 8" id="KW-0378">Hydrolase</keyword>
<keyword evidence="6 8" id="KW-0326">Glycosidase</keyword>
<sequence length="692" mass="75927">FPHFILCLKCQGNMSNSSMYGGDMNSKDCQQNANDGSIGSPMQSSSSKHINMPPVQQSSSQRQDPLLSEQNNRKRKGPSSSGTGTRNTVGPSNSRPSTHTPIDGAGGLASSANQLMNHRTMTEIEELELTPLTQPSLEMKESWVLKPTIAKKKKKFSVACISSNRKLLLWLGGVLCVSCIIAMTLSKTLPHDHYNVPPLTKDNSTIAIPVALKFFNAQISGKLPEGNNVSWRGDSCLNDGKFPGSSYPHLAGGYYDAGGSIKSNFPMSFSMTMLSWSVIEYSTKYQVAGELNHVKGLIKWGTDYLLNNFNSSSDTVFEMVSQIGMTIGSELPNDNYCWMRPEDINYKRDFTVCHTNCPHLAAEMAAALASASIVFGDKVEYSATLVRSAKAMYSFAEAMSTKMKSSEHWDDLIWGGAWMYYATGDNTYLAKVTSHDLAKRAGAFSHGPRYGVFGWDNKLAGTQLLLTRLRLFLSPPFPYEDMLKTFHEQTSIVMCSDLPYYTKFNRTKGGLILLNHGEPEPLQYAANAAFLATLYSDYLDASDTPGWYCGPSFFKTQVLRDFSTSQVDYILGKNPQNISYVVGFGQKYPKHVHHRGASIPKNKKVTCEGGWKWKESSNENPNTIEGAMVAGPDKNDGFHDLRANYNYTQATLVGNSGLVAALVASSRGGGGLDRNGLFSAITPLSLSPDPET</sequence>
<reference evidence="12" key="1">
    <citation type="submission" date="2021-01" db="EMBL/GenBank/DDBJ databases">
        <authorList>
            <consortium name="Genoscope - CEA"/>
            <person name="William W."/>
        </authorList>
    </citation>
    <scope>NUCLEOTIDE SEQUENCE</scope>
</reference>
<dbReference type="InterPro" id="IPR012341">
    <property type="entry name" value="6hp_glycosidase-like_sf"/>
</dbReference>
<evidence type="ECO:0000256" key="7">
    <source>
        <dbReference type="ARBA" id="ARBA00023326"/>
    </source>
</evidence>
<evidence type="ECO:0000256" key="4">
    <source>
        <dbReference type="ARBA" id="ARBA00023001"/>
    </source>
</evidence>
<dbReference type="InterPro" id="IPR008928">
    <property type="entry name" value="6-hairpin_glycosidase_sf"/>
</dbReference>
<dbReference type="Gene3D" id="1.50.10.10">
    <property type="match status" value="1"/>
</dbReference>
<accession>A0A816L2C6</accession>
<proteinExistence type="inferred from homology"/>
<feature type="non-terminal residue" evidence="12">
    <location>
        <position position="1"/>
    </location>
</feature>
<dbReference type="Pfam" id="PF00759">
    <property type="entry name" value="Glyco_hydro_9"/>
    <property type="match status" value="1"/>
</dbReference>
<protein>
    <recommendedName>
        <fullName evidence="9">Endoglucanase</fullName>
        <ecNumber evidence="9">3.2.1.4</ecNumber>
    </recommendedName>
</protein>
<organism evidence="12">
    <name type="scientific">Brassica napus</name>
    <name type="common">Rape</name>
    <dbReference type="NCBI Taxonomy" id="3708"/>
    <lineage>
        <taxon>Eukaryota</taxon>
        <taxon>Viridiplantae</taxon>
        <taxon>Streptophyta</taxon>
        <taxon>Embryophyta</taxon>
        <taxon>Tracheophyta</taxon>
        <taxon>Spermatophyta</taxon>
        <taxon>Magnoliopsida</taxon>
        <taxon>eudicotyledons</taxon>
        <taxon>Gunneridae</taxon>
        <taxon>Pentapetalae</taxon>
        <taxon>rosids</taxon>
        <taxon>malvids</taxon>
        <taxon>Brassicales</taxon>
        <taxon>Brassicaceae</taxon>
        <taxon>Brassiceae</taxon>
        <taxon>Brassica</taxon>
    </lineage>
</organism>
<dbReference type="SUPFAM" id="SSF48208">
    <property type="entry name" value="Six-hairpin glycosidases"/>
    <property type="match status" value="1"/>
</dbReference>
<dbReference type="EC" id="3.2.1.4" evidence="9"/>
<feature type="compositionally biased region" description="Polar residues" evidence="10">
    <location>
        <begin position="54"/>
        <end position="63"/>
    </location>
</feature>
<evidence type="ECO:0000256" key="9">
    <source>
        <dbReference type="RuleBase" id="RU361166"/>
    </source>
</evidence>
<evidence type="ECO:0000256" key="3">
    <source>
        <dbReference type="ARBA" id="ARBA00022801"/>
    </source>
</evidence>
<comment type="similarity">
    <text evidence="2 8 9">Belongs to the glycosyl hydrolase 9 (cellulase E) family.</text>
</comment>
<dbReference type="Proteomes" id="UP001295469">
    <property type="component" value="Chromosome C05"/>
</dbReference>
<dbReference type="GO" id="GO:0030245">
    <property type="term" value="P:cellulose catabolic process"/>
    <property type="evidence" value="ECO:0007669"/>
    <property type="project" value="UniProtKB-KW"/>
</dbReference>
<feature type="compositionally biased region" description="Low complexity" evidence="10">
    <location>
        <begin position="37"/>
        <end position="47"/>
    </location>
</feature>
<name>A0A816L2C6_BRANA</name>
<feature type="region of interest" description="Disordered" evidence="10">
    <location>
        <begin position="22"/>
        <end position="109"/>
    </location>
</feature>
<dbReference type="InterPro" id="IPR001701">
    <property type="entry name" value="Glyco_hydro_9"/>
</dbReference>
<dbReference type="PROSITE" id="PS00592">
    <property type="entry name" value="GH9_2"/>
    <property type="match status" value="1"/>
</dbReference>
<dbReference type="AlphaFoldDB" id="A0A816L2C6"/>
<feature type="compositionally biased region" description="Polar residues" evidence="10">
    <location>
        <begin position="78"/>
        <end position="100"/>
    </location>
</feature>
<keyword evidence="4 9" id="KW-0136">Cellulose degradation</keyword>
<keyword evidence="7 8" id="KW-0624">Polysaccharide degradation</keyword>
<evidence type="ECO:0000256" key="8">
    <source>
        <dbReference type="PROSITE-ProRule" id="PRU10059"/>
    </source>
</evidence>
<evidence type="ECO:0000256" key="5">
    <source>
        <dbReference type="ARBA" id="ARBA00023277"/>
    </source>
</evidence>
<evidence type="ECO:0000256" key="1">
    <source>
        <dbReference type="ARBA" id="ARBA00000966"/>
    </source>
</evidence>
<evidence type="ECO:0000256" key="2">
    <source>
        <dbReference type="ARBA" id="ARBA00007072"/>
    </source>
</evidence>
<dbReference type="PANTHER" id="PTHR22298">
    <property type="entry name" value="ENDO-1,4-BETA-GLUCANASE"/>
    <property type="match status" value="1"/>
</dbReference>
<dbReference type="InterPro" id="IPR018221">
    <property type="entry name" value="Glyco_hydro_9_His_AS"/>
</dbReference>
<evidence type="ECO:0000256" key="10">
    <source>
        <dbReference type="SAM" id="MobiDB-lite"/>
    </source>
</evidence>
<dbReference type="GO" id="GO:0008810">
    <property type="term" value="F:cellulase activity"/>
    <property type="evidence" value="ECO:0007669"/>
    <property type="project" value="UniProtKB-EC"/>
</dbReference>